<gene>
    <name evidence="2" type="ORF">F4V44_07670</name>
</gene>
<accession>A0A5J5HV05</accession>
<dbReference type="EMBL" id="VYKL01000015">
    <property type="protein sequence ID" value="KAA9025757.1"/>
    <property type="molecule type" value="Genomic_DNA"/>
</dbReference>
<evidence type="ECO:0000313" key="3">
    <source>
        <dbReference type="Proteomes" id="UP000326671"/>
    </source>
</evidence>
<feature type="compositionally biased region" description="Polar residues" evidence="1">
    <location>
        <begin position="26"/>
        <end position="41"/>
    </location>
</feature>
<dbReference type="AlphaFoldDB" id="A0A5J5HV05"/>
<name>A0A5J5HV05_9BACI</name>
<dbReference type="Proteomes" id="UP000326671">
    <property type="component" value="Unassembled WGS sequence"/>
</dbReference>
<proteinExistence type="predicted"/>
<evidence type="ECO:0000256" key="1">
    <source>
        <dbReference type="SAM" id="MobiDB-lite"/>
    </source>
</evidence>
<organism evidence="2 3">
    <name type="scientific">Niallia endozanthoxylica</name>
    <dbReference type="NCBI Taxonomy" id="2036016"/>
    <lineage>
        <taxon>Bacteria</taxon>
        <taxon>Bacillati</taxon>
        <taxon>Bacillota</taxon>
        <taxon>Bacilli</taxon>
        <taxon>Bacillales</taxon>
        <taxon>Bacillaceae</taxon>
        <taxon>Niallia</taxon>
    </lineage>
</organism>
<dbReference type="RefSeq" id="WP_150439412.1">
    <property type="nucleotide sequence ID" value="NZ_VYKL01000015.1"/>
</dbReference>
<reference evidence="2 3" key="1">
    <citation type="submission" date="2019-09" db="EMBL/GenBank/DDBJ databases">
        <title>Whole genome sequences of isolates from the Mars Exploration Rovers.</title>
        <authorList>
            <person name="Seuylemezian A."/>
            <person name="Vaishampayan P."/>
        </authorList>
    </citation>
    <scope>NUCLEOTIDE SEQUENCE [LARGE SCALE GENOMIC DNA]</scope>
    <source>
        <strain evidence="2 3">MER_TA_151</strain>
    </source>
</reference>
<dbReference type="Pfam" id="PF14139">
    <property type="entry name" value="YpzG"/>
    <property type="match status" value="1"/>
</dbReference>
<dbReference type="InterPro" id="IPR025413">
    <property type="entry name" value="YpzG-like"/>
</dbReference>
<evidence type="ECO:0000313" key="2">
    <source>
        <dbReference type="EMBL" id="KAA9025757.1"/>
    </source>
</evidence>
<dbReference type="OrthoDB" id="2454841at2"/>
<keyword evidence="3" id="KW-1185">Reference proteome</keyword>
<protein>
    <submittedName>
        <fullName evidence="2">YpzG family protein</fullName>
    </submittedName>
</protein>
<comment type="caution">
    <text evidence="2">The sequence shown here is derived from an EMBL/GenBank/DDBJ whole genome shotgun (WGS) entry which is preliminary data.</text>
</comment>
<feature type="region of interest" description="Disordered" evidence="1">
    <location>
        <begin position="21"/>
        <end position="50"/>
    </location>
</feature>
<sequence>MSYRDHVDSHSQLFLHTWTRPKHQKSQVNGQTKRSQNNIILRSNAKAHHW</sequence>